<dbReference type="InterPro" id="IPR050131">
    <property type="entry name" value="Peptidase_S8_subtilisin-like"/>
</dbReference>
<dbReference type="PROSITE" id="PS51892">
    <property type="entry name" value="SUBTILASE"/>
    <property type="match status" value="1"/>
</dbReference>
<keyword evidence="3 5" id="KW-0378">Hydrolase</keyword>
<dbReference type="PROSITE" id="PS51318">
    <property type="entry name" value="TAT"/>
    <property type="match status" value="1"/>
</dbReference>
<evidence type="ECO:0000256" key="3">
    <source>
        <dbReference type="ARBA" id="ARBA00022801"/>
    </source>
</evidence>
<dbReference type="PANTHER" id="PTHR43806:SF11">
    <property type="entry name" value="CEREVISIN-RELATED"/>
    <property type="match status" value="1"/>
</dbReference>
<feature type="domain" description="Inhibitor I9" evidence="9">
    <location>
        <begin position="92"/>
        <end position="138"/>
    </location>
</feature>
<dbReference type="Pfam" id="PF00082">
    <property type="entry name" value="Peptidase_S8"/>
    <property type="match status" value="1"/>
</dbReference>
<evidence type="ECO:0000256" key="2">
    <source>
        <dbReference type="ARBA" id="ARBA00022670"/>
    </source>
</evidence>
<evidence type="ECO:0000259" key="9">
    <source>
        <dbReference type="Pfam" id="PF05922"/>
    </source>
</evidence>
<gene>
    <name evidence="10" type="ORF">AGRA3207_003785</name>
</gene>
<evidence type="ECO:0000256" key="7">
    <source>
        <dbReference type="SAM" id="MobiDB-lite"/>
    </source>
</evidence>
<dbReference type="InterPro" id="IPR023828">
    <property type="entry name" value="Peptidase_S8_Ser-AS"/>
</dbReference>
<dbReference type="InterPro" id="IPR010259">
    <property type="entry name" value="S8pro/Inhibitor_I9"/>
</dbReference>
<dbReference type="PROSITE" id="PS00136">
    <property type="entry name" value="SUBTILASE_ASP"/>
    <property type="match status" value="1"/>
</dbReference>
<feature type="domain" description="Peptidase S8/S53" evidence="8">
    <location>
        <begin position="170"/>
        <end position="398"/>
    </location>
</feature>
<dbReference type="CDD" id="cd04077">
    <property type="entry name" value="Peptidases_S8_PCSK9_ProteinaseK_like"/>
    <property type="match status" value="1"/>
</dbReference>
<evidence type="ECO:0000256" key="4">
    <source>
        <dbReference type="ARBA" id="ARBA00022825"/>
    </source>
</evidence>
<dbReference type="InterPro" id="IPR015500">
    <property type="entry name" value="Peptidase_S8_subtilisin-rel"/>
</dbReference>
<organism evidence="10 11">
    <name type="scientific">Actinomadura graeca</name>
    <dbReference type="NCBI Taxonomy" id="2750812"/>
    <lineage>
        <taxon>Bacteria</taxon>
        <taxon>Bacillati</taxon>
        <taxon>Actinomycetota</taxon>
        <taxon>Actinomycetes</taxon>
        <taxon>Streptosporangiales</taxon>
        <taxon>Thermomonosporaceae</taxon>
        <taxon>Actinomadura</taxon>
    </lineage>
</organism>
<dbReference type="InterPro" id="IPR037045">
    <property type="entry name" value="S8pro/Inhibitor_I9_sf"/>
</dbReference>
<reference evidence="10" key="1">
    <citation type="submission" date="2020-07" db="EMBL/GenBank/DDBJ databases">
        <authorList>
            <person name="Tarantini F.S."/>
            <person name="Hong K.W."/>
            <person name="Chan K.G."/>
        </authorList>
    </citation>
    <scope>NUCLEOTIDE SEQUENCE</scope>
    <source>
        <strain evidence="10">32-07</strain>
    </source>
</reference>
<feature type="active site" description="Charge relay system" evidence="5">
    <location>
        <position position="361"/>
    </location>
</feature>
<dbReference type="PROSITE" id="PS00137">
    <property type="entry name" value="SUBTILASE_HIS"/>
    <property type="match status" value="1"/>
</dbReference>
<evidence type="ECO:0000313" key="11">
    <source>
        <dbReference type="Proteomes" id="UP001049518"/>
    </source>
</evidence>
<feature type="active site" description="Charge relay system" evidence="5">
    <location>
        <position position="179"/>
    </location>
</feature>
<keyword evidence="4 5" id="KW-0720">Serine protease</keyword>
<name>A0ABX8QV80_9ACTN</name>
<dbReference type="InterPro" id="IPR000209">
    <property type="entry name" value="Peptidase_S8/S53_dom"/>
</dbReference>
<keyword evidence="11" id="KW-1185">Reference proteome</keyword>
<dbReference type="InterPro" id="IPR022398">
    <property type="entry name" value="Peptidase_S8_His-AS"/>
</dbReference>
<sequence length="415" mass="43104">MSRPPPHPPSPRRGHRLARVPSTEGDALRAVHRRLLLAGAVATCVGGAAAFPVLAADPSPAPVQVTAAEGTPLPGRYIVTLKDGASTDAAAKNVSAAGVQRFDGVLNGFAARLTGGQLDKLRRDRRVAAIEQDQVVKVATTQRAPLPWGLDRIDQRGRKLSKTYSYSATGTGVTAYVIDTGLSVGHKEFGGRAAIAWKASEYPDGNDCNGHGTHVAGIIGAKTYGVAKNVKLRALRVLGCDGSGAMSNLVAAAQWLRTHAAKPAVANMSVGGPKSAALNTAVTNLSKSGVFVSVAAGNDNIDACRVSPASAGWVMTVGATTVYDNRADFSNWGKCVDISAPGYGVVSTWPGGGTKTLNGTSMATPYVSGVAALYLTTHRGATFPTVQKWLNDNSTKNALGRLRGQANRLLYKGKL</sequence>
<dbReference type="PANTHER" id="PTHR43806">
    <property type="entry name" value="PEPTIDASE S8"/>
    <property type="match status" value="1"/>
</dbReference>
<dbReference type="SUPFAM" id="SSF52743">
    <property type="entry name" value="Subtilisin-like"/>
    <property type="match status" value="1"/>
</dbReference>
<keyword evidence="2 5" id="KW-0645">Protease</keyword>
<dbReference type="EMBL" id="CP059572">
    <property type="protein sequence ID" value="QXJ22731.1"/>
    <property type="molecule type" value="Genomic_DNA"/>
</dbReference>
<dbReference type="Pfam" id="PF05922">
    <property type="entry name" value="Inhibitor_I9"/>
    <property type="match status" value="1"/>
</dbReference>
<dbReference type="PRINTS" id="PR00723">
    <property type="entry name" value="SUBTILISIN"/>
</dbReference>
<dbReference type="PROSITE" id="PS00138">
    <property type="entry name" value="SUBTILASE_SER"/>
    <property type="match status" value="1"/>
</dbReference>
<protein>
    <submittedName>
        <fullName evidence="10">S8 family peptidase</fullName>
    </submittedName>
</protein>
<evidence type="ECO:0000256" key="6">
    <source>
        <dbReference type="RuleBase" id="RU003355"/>
    </source>
</evidence>
<accession>A0ABX8QV80</accession>
<evidence type="ECO:0000256" key="1">
    <source>
        <dbReference type="ARBA" id="ARBA00011073"/>
    </source>
</evidence>
<evidence type="ECO:0000256" key="5">
    <source>
        <dbReference type="PROSITE-ProRule" id="PRU01240"/>
    </source>
</evidence>
<feature type="region of interest" description="Disordered" evidence="7">
    <location>
        <begin position="1"/>
        <end position="22"/>
    </location>
</feature>
<dbReference type="Gene3D" id="3.30.70.80">
    <property type="entry name" value="Peptidase S8 propeptide/proteinase inhibitor I9"/>
    <property type="match status" value="1"/>
</dbReference>
<proteinExistence type="inferred from homology"/>
<dbReference type="InterPro" id="IPR023827">
    <property type="entry name" value="Peptidase_S8_Asp-AS"/>
</dbReference>
<comment type="similarity">
    <text evidence="1 5 6">Belongs to the peptidase S8 family.</text>
</comment>
<dbReference type="SUPFAM" id="SSF54897">
    <property type="entry name" value="Protease propeptides/inhibitors"/>
    <property type="match status" value="1"/>
</dbReference>
<evidence type="ECO:0000259" key="8">
    <source>
        <dbReference type="Pfam" id="PF00082"/>
    </source>
</evidence>
<evidence type="ECO:0000313" key="10">
    <source>
        <dbReference type="EMBL" id="QXJ22731.1"/>
    </source>
</evidence>
<dbReference type="InterPro" id="IPR006311">
    <property type="entry name" value="TAT_signal"/>
</dbReference>
<dbReference type="InterPro" id="IPR036852">
    <property type="entry name" value="Peptidase_S8/S53_dom_sf"/>
</dbReference>
<dbReference type="Proteomes" id="UP001049518">
    <property type="component" value="Chromosome"/>
</dbReference>
<dbReference type="InterPro" id="IPR034193">
    <property type="entry name" value="PCSK9_ProteinaseK-like"/>
</dbReference>
<dbReference type="Gene3D" id="3.40.50.200">
    <property type="entry name" value="Peptidase S8/S53 domain"/>
    <property type="match status" value="1"/>
</dbReference>
<feature type="active site" description="Charge relay system" evidence="5">
    <location>
        <position position="211"/>
    </location>
</feature>